<dbReference type="GO" id="GO:0008270">
    <property type="term" value="F:zinc ion binding"/>
    <property type="evidence" value="ECO:0007669"/>
    <property type="project" value="UniProtKB-KW"/>
</dbReference>
<organism evidence="3 4">
    <name type="scientific">Vittaforma corneae (strain ATCC 50505)</name>
    <name type="common">Microsporidian parasite</name>
    <name type="synonym">Nosema corneum</name>
    <dbReference type="NCBI Taxonomy" id="993615"/>
    <lineage>
        <taxon>Eukaryota</taxon>
        <taxon>Fungi</taxon>
        <taxon>Fungi incertae sedis</taxon>
        <taxon>Microsporidia</taxon>
        <taxon>Nosematidae</taxon>
        <taxon>Vittaforma</taxon>
    </lineage>
</organism>
<dbReference type="GeneID" id="19880777"/>
<evidence type="ECO:0000313" key="4">
    <source>
        <dbReference type="Proteomes" id="UP000011082"/>
    </source>
</evidence>
<dbReference type="VEuPathDB" id="MicrosporidiaDB:VICG_00059"/>
<reference evidence="4" key="1">
    <citation type="submission" date="2011-05" db="EMBL/GenBank/DDBJ databases">
        <title>The genome sequence of Vittaforma corneae strain ATCC 50505.</title>
        <authorList>
            <consortium name="The Broad Institute Genome Sequencing Platform"/>
            <person name="Cuomo C."/>
            <person name="Didier E."/>
            <person name="Bowers L."/>
            <person name="Young S.K."/>
            <person name="Zeng Q."/>
            <person name="Gargeya S."/>
            <person name="Fitzgerald M."/>
            <person name="Haas B."/>
            <person name="Abouelleil A."/>
            <person name="Alvarado L."/>
            <person name="Arachchi H.M."/>
            <person name="Berlin A."/>
            <person name="Chapman S.B."/>
            <person name="Gearin G."/>
            <person name="Goldberg J."/>
            <person name="Griggs A."/>
            <person name="Gujja S."/>
            <person name="Hansen M."/>
            <person name="Heiman D."/>
            <person name="Howarth C."/>
            <person name="Larimer J."/>
            <person name="Lui A."/>
            <person name="MacDonald P.J.P."/>
            <person name="McCowen C."/>
            <person name="Montmayeur A."/>
            <person name="Murphy C."/>
            <person name="Neiman D."/>
            <person name="Pearson M."/>
            <person name="Priest M."/>
            <person name="Roberts A."/>
            <person name="Saif S."/>
            <person name="Shea T."/>
            <person name="Sisk P."/>
            <person name="Stolte C."/>
            <person name="Sykes S."/>
            <person name="Wortman J."/>
            <person name="Nusbaum C."/>
            <person name="Birren B."/>
        </authorList>
    </citation>
    <scope>NUCLEOTIDE SEQUENCE [LARGE SCALE GENOMIC DNA]</scope>
    <source>
        <strain evidence="4">ATCC 50505</strain>
    </source>
</reference>
<name>L2GQ58_VITCO</name>
<dbReference type="Proteomes" id="UP000011082">
    <property type="component" value="Unassembled WGS sequence"/>
</dbReference>
<dbReference type="AlphaFoldDB" id="L2GQ58"/>
<dbReference type="InParanoid" id="L2GQ58"/>
<protein>
    <recommendedName>
        <fullName evidence="2">C2H2-type domain-containing protein</fullName>
    </recommendedName>
</protein>
<feature type="domain" description="C2H2-type" evidence="2">
    <location>
        <begin position="288"/>
        <end position="311"/>
    </location>
</feature>
<evidence type="ECO:0000259" key="2">
    <source>
        <dbReference type="PROSITE" id="PS50157"/>
    </source>
</evidence>
<accession>L2GQ58</accession>
<evidence type="ECO:0000256" key="1">
    <source>
        <dbReference type="PROSITE-ProRule" id="PRU00042"/>
    </source>
</evidence>
<dbReference type="InterPro" id="IPR036236">
    <property type="entry name" value="Znf_C2H2_sf"/>
</dbReference>
<dbReference type="HOGENOM" id="CLU_056565_0_0_1"/>
<dbReference type="STRING" id="993615.L2GQ58"/>
<dbReference type="SUPFAM" id="SSF57667">
    <property type="entry name" value="beta-beta-alpha zinc fingers"/>
    <property type="match status" value="1"/>
</dbReference>
<dbReference type="RefSeq" id="XP_007603512.1">
    <property type="nucleotide sequence ID" value="XM_007603450.1"/>
</dbReference>
<proteinExistence type="predicted"/>
<evidence type="ECO:0000313" key="3">
    <source>
        <dbReference type="EMBL" id="ELA42744.1"/>
    </source>
</evidence>
<dbReference type="OMA" id="KHENDIN"/>
<dbReference type="EMBL" id="JH370130">
    <property type="protein sequence ID" value="ELA42744.1"/>
    <property type="molecule type" value="Genomic_DNA"/>
</dbReference>
<dbReference type="InterPro" id="IPR013087">
    <property type="entry name" value="Znf_C2H2_type"/>
</dbReference>
<dbReference type="PROSITE" id="PS00028">
    <property type="entry name" value="ZINC_FINGER_C2H2_1"/>
    <property type="match status" value="1"/>
</dbReference>
<dbReference type="PROSITE" id="PS50157">
    <property type="entry name" value="ZINC_FINGER_C2H2_2"/>
    <property type="match status" value="1"/>
</dbReference>
<keyword evidence="1" id="KW-0862">Zinc</keyword>
<dbReference type="OrthoDB" id="342064at2759"/>
<sequence length="376" mass="44248">MFYSHKPGKRRYYENEIVDLPFLLNAPRILTENEFKRKLPDASYSQYFDYFLKRKTLDIFLKYSNAQWFKDRYLNDSVEYSSPKDIQNFTQKQASKFIQIKNISGHVPLSEVVAKVKSIIPTSEILVSQNGSENNFTRNMFVVGNGFGQELAIDNLRALFDVDIADISGKEVTNFSMANLDQAQRIFEELLKYENKDCITENLANEVRSKKDIDTYAKVLREDFYFCIDCCKKFDNWVDMVLSCSKHSQNDFCSRKFDILGHPKNIYLIKQSTESFERYYSKTQEKNYMCNQCEKTFLSVEFVTNHLRNKHKDIVSRIMESNSKLFRFLDRIDFFMFEMIFGTDQKSVPYYGICNVREGAVVYDIPCVFSGEIKFD</sequence>
<keyword evidence="4" id="KW-1185">Reference proteome</keyword>
<keyword evidence="1" id="KW-0479">Metal-binding</keyword>
<keyword evidence="1" id="KW-0863">Zinc-finger</keyword>
<gene>
    <name evidence="3" type="ORF">VICG_00059</name>
</gene>